<feature type="binding site" evidence="9">
    <location>
        <position position="180"/>
    </location>
    <ligand>
        <name>L-citrulline</name>
        <dbReference type="ChEBI" id="CHEBI:57743"/>
    </ligand>
</feature>
<feature type="binding site" evidence="9">
    <location>
        <position position="171"/>
    </location>
    <ligand>
        <name>L-citrulline</name>
        <dbReference type="ChEBI" id="CHEBI:57743"/>
    </ligand>
</feature>
<keyword evidence="5 9" id="KW-0436">Ligase</keyword>
<comment type="subcellular location">
    <subcellularLocation>
        <location evidence="9">Cytoplasm</location>
    </subcellularLocation>
</comment>
<evidence type="ECO:0000256" key="1">
    <source>
        <dbReference type="ARBA" id="ARBA00004967"/>
    </source>
</evidence>
<comment type="caution">
    <text evidence="12">The sequence shown here is derived from an EMBL/GenBank/DDBJ whole genome shotgun (WGS) entry which is preliminary data.</text>
</comment>
<dbReference type="Gene3D" id="3.90.1260.10">
    <property type="entry name" value="Argininosuccinate synthetase, chain A, domain 2"/>
    <property type="match status" value="1"/>
</dbReference>
<dbReference type="NCBIfam" id="NF001770">
    <property type="entry name" value="PRK00509.1"/>
    <property type="match status" value="1"/>
</dbReference>
<evidence type="ECO:0000256" key="3">
    <source>
        <dbReference type="ARBA" id="ARBA00012286"/>
    </source>
</evidence>
<dbReference type="Gene3D" id="3.40.50.620">
    <property type="entry name" value="HUPs"/>
    <property type="match status" value="1"/>
</dbReference>
<gene>
    <name evidence="9" type="primary">argG</name>
    <name evidence="12" type="ORF">ENO04_00685</name>
</gene>
<feature type="binding site" evidence="9">
    <location>
        <begin position="6"/>
        <end position="14"/>
    </location>
    <ligand>
        <name>ATP</name>
        <dbReference type="ChEBI" id="CHEBI:30616"/>
    </ligand>
</feature>
<dbReference type="GO" id="GO:0000053">
    <property type="term" value="P:argininosuccinate metabolic process"/>
    <property type="evidence" value="ECO:0007669"/>
    <property type="project" value="TreeGrafter"/>
</dbReference>
<feature type="binding site" evidence="9">
    <location>
        <position position="33"/>
    </location>
    <ligand>
        <name>ATP</name>
        <dbReference type="ChEBI" id="CHEBI:30616"/>
    </ligand>
</feature>
<evidence type="ECO:0000313" key="12">
    <source>
        <dbReference type="EMBL" id="HDS10131.1"/>
    </source>
</evidence>
<feature type="binding site" evidence="9">
    <location>
        <position position="124"/>
    </location>
    <ligand>
        <name>L-citrulline</name>
        <dbReference type="ChEBI" id="CHEBI:57743"/>
    </ligand>
</feature>
<keyword evidence="8 9" id="KW-0067">ATP-binding</keyword>
<dbReference type="SUPFAM" id="SSF52402">
    <property type="entry name" value="Adenine nucleotide alpha hydrolases-like"/>
    <property type="match status" value="1"/>
</dbReference>
<dbReference type="CDD" id="cd01999">
    <property type="entry name" value="ASS"/>
    <property type="match status" value="1"/>
</dbReference>
<dbReference type="GO" id="GO:0000050">
    <property type="term" value="P:urea cycle"/>
    <property type="evidence" value="ECO:0007669"/>
    <property type="project" value="TreeGrafter"/>
</dbReference>
<dbReference type="AlphaFoldDB" id="A0A7C1IET6"/>
<dbReference type="InterPro" id="IPR018223">
    <property type="entry name" value="Arginosuc_synth_CS"/>
</dbReference>
<keyword evidence="9" id="KW-0963">Cytoplasm</keyword>
<reference evidence="12" key="1">
    <citation type="journal article" date="2020" name="mSystems">
        <title>Genome- and Community-Level Interaction Insights into Carbon Utilization and Element Cycling Functions of Hydrothermarchaeota in Hydrothermal Sediment.</title>
        <authorList>
            <person name="Zhou Z."/>
            <person name="Liu Y."/>
            <person name="Xu W."/>
            <person name="Pan J."/>
            <person name="Luo Z.H."/>
            <person name="Li M."/>
        </authorList>
    </citation>
    <scope>NUCLEOTIDE SEQUENCE [LARGE SCALE GENOMIC DNA]</scope>
    <source>
        <strain evidence="12">SpSt-123</strain>
    </source>
</reference>
<dbReference type="PROSITE" id="PS00564">
    <property type="entry name" value="ARGININOSUCCIN_SYN_1"/>
    <property type="match status" value="1"/>
</dbReference>
<keyword evidence="6 9" id="KW-0028">Amino-acid biosynthesis</keyword>
<feature type="binding site" evidence="9">
    <location>
        <position position="114"/>
    </location>
    <ligand>
        <name>ATP</name>
        <dbReference type="ChEBI" id="CHEBI:30616"/>
    </ligand>
</feature>
<feature type="binding site" evidence="9">
    <location>
        <position position="120"/>
    </location>
    <ligand>
        <name>L-aspartate</name>
        <dbReference type="ChEBI" id="CHEBI:29991"/>
    </ligand>
</feature>
<dbReference type="GO" id="GO:0004055">
    <property type="term" value="F:argininosuccinate synthase activity"/>
    <property type="evidence" value="ECO:0007669"/>
    <property type="project" value="UniProtKB-UniRule"/>
</dbReference>
<comment type="subunit">
    <text evidence="2 9">Homotetramer.</text>
</comment>
<keyword evidence="7 9" id="KW-0547">Nucleotide-binding</keyword>
<dbReference type="InterPro" id="IPR048268">
    <property type="entry name" value="Arginosuc_syn_C"/>
</dbReference>
<feature type="binding site" evidence="9">
    <location>
        <position position="84"/>
    </location>
    <ligand>
        <name>L-citrulline</name>
        <dbReference type="ChEBI" id="CHEBI:57743"/>
    </ligand>
</feature>
<dbReference type="EC" id="6.3.4.5" evidence="3 9"/>
<evidence type="ECO:0000256" key="2">
    <source>
        <dbReference type="ARBA" id="ARBA00011881"/>
    </source>
</evidence>
<comment type="catalytic activity">
    <reaction evidence="9">
        <text>L-citrulline + L-aspartate + ATP = 2-(N(omega)-L-arginino)succinate + AMP + diphosphate + H(+)</text>
        <dbReference type="Rhea" id="RHEA:10932"/>
        <dbReference type="ChEBI" id="CHEBI:15378"/>
        <dbReference type="ChEBI" id="CHEBI:29991"/>
        <dbReference type="ChEBI" id="CHEBI:30616"/>
        <dbReference type="ChEBI" id="CHEBI:33019"/>
        <dbReference type="ChEBI" id="CHEBI:57472"/>
        <dbReference type="ChEBI" id="CHEBI:57743"/>
        <dbReference type="ChEBI" id="CHEBI:456215"/>
        <dbReference type="EC" id="6.3.4.5"/>
    </reaction>
</comment>
<dbReference type="GO" id="GO:0006526">
    <property type="term" value="P:L-arginine biosynthetic process"/>
    <property type="evidence" value="ECO:0007669"/>
    <property type="project" value="UniProtKB-UniRule"/>
</dbReference>
<protein>
    <recommendedName>
        <fullName evidence="3 9">Argininosuccinate synthase</fullName>
        <ecNumber evidence="3 9">6.3.4.5</ecNumber>
    </recommendedName>
    <alternativeName>
        <fullName evidence="9">Citrulline--aspartate ligase</fullName>
    </alternativeName>
</protein>
<name>A0A7C1IET6_9CREN</name>
<dbReference type="GO" id="GO:0005524">
    <property type="term" value="F:ATP binding"/>
    <property type="evidence" value="ECO:0007669"/>
    <property type="project" value="UniProtKB-UniRule"/>
</dbReference>
<feature type="domain" description="Arginosuccinate synthase-like N-terminal" evidence="10">
    <location>
        <begin position="2"/>
        <end position="162"/>
    </location>
</feature>
<dbReference type="Pfam" id="PF00764">
    <property type="entry name" value="Arginosuc_synth"/>
    <property type="match status" value="1"/>
</dbReference>
<dbReference type="SUPFAM" id="SSF69864">
    <property type="entry name" value="Argininosuccinate synthetase, C-terminal domain"/>
    <property type="match status" value="1"/>
</dbReference>
<dbReference type="HAMAP" id="MF_00005">
    <property type="entry name" value="Arg_succ_synth_type1"/>
    <property type="match status" value="1"/>
</dbReference>
<evidence type="ECO:0000259" key="11">
    <source>
        <dbReference type="Pfam" id="PF20979"/>
    </source>
</evidence>
<evidence type="ECO:0000256" key="9">
    <source>
        <dbReference type="HAMAP-Rule" id="MF_00005"/>
    </source>
</evidence>
<dbReference type="InterPro" id="IPR023434">
    <property type="entry name" value="Arginosuc_synth_type_1_subfam"/>
</dbReference>
<sequence length="395" mass="45068">MKVVLAYSGGLDTTVSIALLKEKFNAEVITFTADIGQKDDFVEIENKAYKAGAAKHVFMDLKQEFADNYIKPCIKMNCLYEDKYPLGTALARPLIAKYAVLVAKKEGADAIAHGSTSKGNDQVRFDLTIMAEAPDKEILTPVRKFKLTREWEIKYALEKGLPVSIEHKKYSIDDNLWSRSIEGGPLDDESNFPEEDAFEWTVSPEKAPDSPEIHKISFKNGEPVALDDKKMNLVDLVKMLNVIGGRNGFGRIDMIESRVVGIKSREVYEAPAALILIESHKDLERTVLTPKEYRFKRLMDNEWSDLVYSGLWYEPLRSELQALGEELNKYVEGDVWVKLYKGSLMIIGRKSRYSLYRKDIADYNKGWYPTEDEARGFIKLWGNHSINAKLIREKF</sequence>
<feature type="binding site" evidence="9">
    <location>
        <position position="121"/>
    </location>
    <ligand>
        <name>L-aspartate</name>
        <dbReference type="ChEBI" id="CHEBI:29991"/>
    </ligand>
</feature>
<proteinExistence type="inferred from homology"/>
<dbReference type="PANTHER" id="PTHR11587:SF2">
    <property type="entry name" value="ARGININOSUCCINATE SYNTHASE"/>
    <property type="match status" value="1"/>
</dbReference>
<dbReference type="InterPro" id="IPR048267">
    <property type="entry name" value="Arginosuc_syn_N"/>
</dbReference>
<dbReference type="FunFam" id="3.90.1260.10:FF:000007">
    <property type="entry name" value="Argininosuccinate synthase"/>
    <property type="match status" value="1"/>
</dbReference>
<dbReference type="Pfam" id="PF20979">
    <property type="entry name" value="Arginosuc_syn_C"/>
    <property type="match status" value="1"/>
</dbReference>
<feature type="binding site" evidence="9">
    <location>
        <position position="256"/>
    </location>
    <ligand>
        <name>L-citrulline</name>
        <dbReference type="ChEBI" id="CHEBI:57743"/>
    </ligand>
</feature>
<dbReference type="UniPathway" id="UPA00068">
    <property type="reaction ID" value="UER00113"/>
</dbReference>
<evidence type="ECO:0000256" key="5">
    <source>
        <dbReference type="ARBA" id="ARBA00022598"/>
    </source>
</evidence>
<feature type="domain" description="Arginosuccinate synthase C-terminal" evidence="11">
    <location>
        <begin position="170"/>
        <end position="382"/>
    </location>
</feature>
<evidence type="ECO:0000259" key="10">
    <source>
        <dbReference type="Pfam" id="PF00764"/>
    </source>
</evidence>
<dbReference type="NCBIfam" id="TIGR00032">
    <property type="entry name" value="argG"/>
    <property type="match status" value="1"/>
</dbReference>
<evidence type="ECO:0000256" key="8">
    <source>
        <dbReference type="ARBA" id="ARBA00022840"/>
    </source>
</evidence>
<comment type="similarity">
    <text evidence="9">Belongs to the argininosuccinate synthase family. Type 1 subfamily.</text>
</comment>
<feature type="binding site" evidence="9">
    <location>
        <position position="120"/>
    </location>
    <ligand>
        <name>L-citrulline</name>
        <dbReference type="ChEBI" id="CHEBI:57743"/>
    </ligand>
</feature>
<comment type="caution">
    <text evidence="9">Lacks conserved residue(s) required for the propagation of feature annotation.</text>
</comment>
<dbReference type="PROSITE" id="PS00565">
    <property type="entry name" value="ARGININOSUCCIN_SYN_2"/>
    <property type="match status" value="1"/>
</dbReference>
<dbReference type="InterPro" id="IPR024074">
    <property type="entry name" value="AS_cat/multimer_dom_body"/>
</dbReference>
<dbReference type="InterPro" id="IPR014729">
    <property type="entry name" value="Rossmann-like_a/b/a_fold"/>
</dbReference>
<evidence type="ECO:0000256" key="6">
    <source>
        <dbReference type="ARBA" id="ARBA00022605"/>
    </source>
</evidence>
<organism evidence="12">
    <name type="scientific">Fervidicoccus fontis</name>
    <dbReference type="NCBI Taxonomy" id="683846"/>
    <lineage>
        <taxon>Archaea</taxon>
        <taxon>Thermoproteota</taxon>
        <taxon>Thermoprotei</taxon>
        <taxon>Fervidicoccales</taxon>
        <taxon>Fervidicoccaceae</taxon>
        <taxon>Fervidicoccus</taxon>
    </lineage>
</organism>
<dbReference type="FunFam" id="3.40.50.620:FF:000019">
    <property type="entry name" value="Argininosuccinate synthase"/>
    <property type="match status" value="1"/>
</dbReference>
<dbReference type="GO" id="GO:0005737">
    <property type="term" value="C:cytoplasm"/>
    <property type="evidence" value="ECO:0007669"/>
    <property type="project" value="UniProtKB-SubCell"/>
</dbReference>
<feature type="binding site" evidence="9">
    <location>
        <position position="116"/>
    </location>
    <ligand>
        <name>L-aspartate</name>
        <dbReference type="ChEBI" id="CHEBI:29991"/>
    </ligand>
</feature>
<comment type="pathway">
    <text evidence="1 9">Amino-acid biosynthesis; L-arginine biosynthesis; L-arginine from L-ornithine and carbamoyl phosphate: step 2/3.</text>
</comment>
<evidence type="ECO:0000256" key="7">
    <source>
        <dbReference type="ARBA" id="ARBA00022741"/>
    </source>
</evidence>
<dbReference type="PANTHER" id="PTHR11587">
    <property type="entry name" value="ARGININOSUCCINATE SYNTHASE"/>
    <property type="match status" value="1"/>
</dbReference>
<feature type="binding site" evidence="9">
    <location>
        <position position="268"/>
    </location>
    <ligand>
        <name>L-citrulline</name>
        <dbReference type="ChEBI" id="CHEBI:57743"/>
    </ligand>
</feature>
<dbReference type="EMBL" id="DSDY01000025">
    <property type="protein sequence ID" value="HDS10131.1"/>
    <property type="molecule type" value="Genomic_DNA"/>
</dbReference>
<accession>A0A7C1IET6</accession>
<dbReference type="InterPro" id="IPR001518">
    <property type="entry name" value="Arginosuc_synth"/>
</dbReference>
<keyword evidence="4 9" id="KW-0055">Arginine biosynthesis</keyword>
<evidence type="ECO:0000256" key="4">
    <source>
        <dbReference type="ARBA" id="ARBA00022571"/>
    </source>
</evidence>